<dbReference type="InterPro" id="IPR011545">
    <property type="entry name" value="DEAD/DEAH_box_helicase_dom"/>
</dbReference>
<dbReference type="EMBL" id="CP043506">
    <property type="protein sequence ID" value="QEO18402.1"/>
    <property type="molecule type" value="Genomic_DNA"/>
</dbReference>
<dbReference type="GO" id="GO:0016787">
    <property type="term" value="F:hydrolase activity"/>
    <property type="evidence" value="ECO:0007669"/>
    <property type="project" value="UniProtKB-KW"/>
</dbReference>
<dbReference type="InterPro" id="IPR041471">
    <property type="entry name" value="UvrB_inter"/>
</dbReference>
<dbReference type="PANTHER" id="PTHR47964:SF1">
    <property type="entry name" value="ATP-DEPENDENT DNA HELICASE HOMOLOG RECG, CHLOROPLASTIC"/>
    <property type="match status" value="1"/>
</dbReference>
<evidence type="ECO:0000256" key="5">
    <source>
        <dbReference type="ARBA" id="ARBA00022806"/>
    </source>
</evidence>
<dbReference type="NCBIfam" id="TIGR00580">
    <property type="entry name" value="mfd"/>
    <property type="match status" value="1"/>
</dbReference>
<keyword evidence="4 9" id="KW-0378">Hydrolase</keyword>
<dbReference type="Gene3D" id="2.40.10.170">
    <property type="match status" value="1"/>
</dbReference>
<dbReference type="GO" id="GO:0000716">
    <property type="term" value="P:transcription-coupled nucleotide-excision repair, DNA damage recognition"/>
    <property type="evidence" value="ECO:0007669"/>
    <property type="project" value="UniProtKB-UniRule"/>
</dbReference>
<feature type="domain" description="Helicase C-terminal" evidence="11">
    <location>
        <begin position="802"/>
        <end position="956"/>
    </location>
</feature>
<dbReference type="GO" id="GO:0003684">
    <property type="term" value="F:damaged DNA binding"/>
    <property type="evidence" value="ECO:0007669"/>
    <property type="project" value="InterPro"/>
</dbReference>
<evidence type="ECO:0000256" key="8">
    <source>
        <dbReference type="ARBA" id="ARBA00023204"/>
    </source>
</evidence>
<dbReference type="InterPro" id="IPR014001">
    <property type="entry name" value="Helicase_ATP-bd"/>
</dbReference>
<dbReference type="PROSITE" id="PS51194">
    <property type="entry name" value="HELICASE_CTER"/>
    <property type="match status" value="1"/>
</dbReference>
<keyword evidence="6 9" id="KW-0067">ATP-binding</keyword>
<dbReference type="SUPFAM" id="SSF52540">
    <property type="entry name" value="P-loop containing nucleoside triphosphate hydrolases"/>
    <property type="match status" value="4"/>
</dbReference>
<keyword evidence="2 9" id="KW-0547">Nucleotide-binding</keyword>
<accession>A0A5C1YTY9</accession>
<keyword evidence="13" id="KW-1185">Reference proteome</keyword>
<evidence type="ECO:0000313" key="13">
    <source>
        <dbReference type="Proteomes" id="UP000324536"/>
    </source>
</evidence>
<evidence type="ECO:0000259" key="11">
    <source>
        <dbReference type="PROSITE" id="PS51194"/>
    </source>
</evidence>
<keyword evidence="3 9" id="KW-0227">DNA damage</keyword>
<dbReference type="Proteomes" id="UP000324536">
    <property type="component" value="Chromosome"/>
</dbReference>
<dbReference type="GO" id="GO:0005737">
    <property type="term" value="C:cytoplasm"/>
    <property type="evidence" value="ECO:0007669"/>
    <property type="project" value="UniProtKB-SubCell"/>
</dbReference>
<dbReference type="InterPro" id="IPR001650">
    <property type="entry name" value="Helicase_C-like"/>
</dbReference>
<dbReference type="GO" id="GO:0003678">
    <property type="term" value="F:DNA helicase activity"/>
    <property type="evidence" value="ECO:0007669"/>
    <property type="project" value="TreeGrafter"/>
</dbReference>
<comment type="similarity">
    <text evidence="9">In the C-terminal section; belongs to the helicase family. RecG subfamily.</text>
</comment>
<keyword evidence="1 9" id="KW-0963">Cytoplasm</keyword>
<dbReference type="InterPro" id="IPR048635">
    <property type="entry name" value="MFD_D3"/>
</dbReference>
<dbReference type="InterPro" id="IPR036101">
    <property type="entry name" value="CarD-like/TRCF_RID_sf"/>
</dbReference>
<dbReference type="InterPro" id="IPR003711">
    <property type="entry name" value="CarD-like/TRCF_RID"/>
</dbReference>
<gene>
    <name evidence="9 12" type="primary">mfd</name>
    <name evidence="12" type="ORF">FLP30_12310</name>
</gene>
<evidence type="ECO:0000256" key="2">
    <source>
        <dbReference type="ARBA" id="ARBA00022741"/>
    </source>
</evidence>
<dbReference type="GO" id="GO:0005524">
    <property type="term" value="F:ATP binding"/>
    <property type="evidence" value="ECO:0007669"/>
    <property type="project" value="UniProtKB-UniRule"/>
</dbReference>
<dbReference type="Gene3D" id="3.40.50.300">
    <property type="entry name" value="P-loop containing nucleotide triphosphate hydrolases"/>
    <property type="match status" value="2"/>
</dbReference>
<evidence type="ECO:0000313" key="12">
    <source>
        <dbReference type="EMBL" id="QEO18402.1"/>
    </source>
</evidence>
<proteinExistence type="inferred from homology"/>
<sequence>MTADTGTHTRIATLWGVPEGYDALLLARRAREHKGPVLHVARSDAAMVRLAELLAFVAADIEILRFPAWDCLPYDRVSPNPTLVAERVATLTRLLEPASGKPRLVLTTINAAVQRVAPRRTFEGQSLTIKTGESLDQALLIDLLVANGYTRTDTVMEAGEFATRGGIFDLYPAGAPEPVRLDLFGEEVENIRAFDPGTQRSTEKRDSLVLCPVSEFSLDADSIARFRTGWRDAFGPAAASDPLYEHVSDGRRHPGLEHWLPLFHEHLETLFDYLPGAAITLEHQVEEGLAARLDMIADHYQARRQPVREGETPYRPLPPHLLYLDRKGWDAVLDRMAVVAFSPYAQPDGAAGVDMGGRPGKMYAKIVPGAQREQVFGLLGDQVREWSQVGRRAFVAAWSRGSRERIATLLHEHGVATETFETWQQASKARPGPVGLLTLGLERGFVADDLALVSEQDLLGERIGRPPRRRRRADELIAEASELSSGDLVVHQDYGIGRYDGLETVSVGVAPHDCLRLLYDGGQKLYLPVENIELLSRFGSDQAGVALDKLGGVAWQNRKAQMKKRIRDMAGDLIRTAAARALREAPELTPPEGMWDEFCARFPFVETDDQAHAIADVLGDMASGRPMDRLVCGDVGFGKTEVALRAAFVAAMSGGQVAVVVPTTLLARQHYRTFAARFEGFPIKVAQLSRMVTGKEATAVRKGLADGTVNIVIGTHALLAKTVQFSALELLIIDEEQHFGVSHKEKLKALREDVHVLTLSATPLPRTLQLALSGVREMSLIATPPTDRLAVRTFIMPFDSVVIREAIQRERFRGGQVFCVAPRIEDLDRLAERLATIVPDARVVQAHGRLAATELERVMTEFSDGKYDILLSTNIVESGLDMPAVNTLIIHRADMFGLGQLYQLRGRVGRGKQRGYAYLTWPQTHVLSASADKRLEIMQTLDTLGAGFTLASHDLDLRGAGNLLGDQQSGHVREVGIELYQQMLEDAVADLRSEQGRSRQEERDWVPIIVMGLPVLIPDSYVPDLPVRLGLYRRIGGLSSDAEMEAMEAELVDRFGAVPQELKNLLDTVDLKRFCRLAGVEKVEAGPKGMVIQFRQNSFRNPAGLVQWMGRWKDGAVRLRPDHKLAVVRELTNVQRMGLARKVLKELAALCEKCPA</sequence>
<dbReference type="GO" id="GO:0006355">
    <property type="term" value="P:regulation of DNA-templated transcription"/>
    <property type="evidence" value="ECO:0007669"/>
    <property type="project" value="UniProtKB-UniRule"/>
</dbReference>
<dbReference type="Pfam" id="PF00271">
    <property type="entry name" value="Helicase_C"/>
    <property type="match status" value="1"/>
</dbReference>
<dbReference type="OrthoDB" id="9804325at2"/>
<feature type="domain" description="Helicase ATP-binding" evidence="10">
    <location>
        <begin position="620"/>
        <end position="781"/>
    </location>
</feature>
<dbReference type="PANTHER" id="PTHR47964">
    <property type="entry name" value="ATP-DEPENDENT DNA HELICASE HOMOLOG RECG, CHLOROPLASTIC"/>
    <property type="match status" value="1"/>
</dbReference>
<dbReference type="SUPFAM" id="SSF141259">
    <property type="entry name" value="CarD-like"/>
    <property type="match status" value="1"/>
</dbReference>
<dbReference type="Gene3D" id="3.90.1150.50">
    <property type="entry name" value="Transcription-repair-coupling factor, D7 domain"/>
    <property type="match status" value="1"/>
</dbReference>
<dbReference type="Gene3D" id="3.30.2060.10">
    <property type="entry name" value="Penicillin-binding protein 1b domain"/>
    <property type="match status" value="1"/>
</dbReference>
<evidence type="ECO:0000256" key="6">
    <source>
        <dbReference type="ARBA" id="ARBA00022840"/>
    </source>
</evidence>
<dbReference type="SMART" id="SM00982">
    <property type="entry name" value="TRCF"/>
    <property type="match status" value="1"/>
</dbReference>
<dbReference type="SMART" id="SM00487">
    <property type="entry name" value="DEXDc"/>
    <property type="match status" value="1"/>
</dbReference>
<dbReference type="Pfam" id="PF21132">
    <property type="entry name" value="MFD_D3"/>
    <property type="match status" value="1"/>
</dbReference>
<evidence type="ECO:0000256" key="1">
    <source>
        <dbReference type="ARBA" id="ARBA00022490"/>
    </source>
</evidence>
<dbReference type="Gene3D" id="3.40.50.11140">
    <property type="match status" value="1"/>
</dbReference>
<keyword evidence="8 9" id="KW-0234">DNA repair</keyword>
<evidence type="ECO:0000256" key="3">
    <source>
        <dbReference type="ARBA" id="ARBA00022763"/>
    </source>
</evidence>
<dbReference type="KEGG" id="acek:FLP30_12310"/>
<dbReference type="RefSeq" id="WP_149280063.1">
    <property type="nucleotide sequence ID" value="NZ_CP043506.1"/>
</dbReference>
<dbReference type="AlphaFoldDB" id="A0A5C1YTY9"/>
<dbReference type="InterPro" id="IPR004576">
    <property type="entry name" value="Mfd"/>
</dbReference>
<dbReference type="SMART" id="SM00490">
    <property type="entry name" value="HELICc"/>
    <property type="match status" value="1"/>
</dbReference>
<dbReference type="InterPro" id="IPR037235">
    <property type="entry name" value="TRCF-like_C_D7"/>
</dbReference>
<comment type="function">
    <text evidence="9">Couples transcription and DNA repair by recognizing RNA polymerase (RNAP) stalled at DNA lesions. Mediates ATP-dependent release of RNAP and its truncated transcript from the DNA, and recruitment of nucleotide excision repair machinery to the damaged site.</text>
</comment>
<dbReference type="InterPro" id="IPR047112">
    <property type="entry name" value="RecG/Mfd"/>
</dbReference>
<dbReference type="Pfam" id="PF17757">
    <property type="entry name" value="UvrB_inter"/>
    <property type="match status" value="1"/>
</dbReference>
<evidence type="ECO:0000256" key="7">
    <source>
        <dbReference type="ARBA" id="ARBA00023125"/>
    </source>
</evidence>
<organism evidence="12 13">
    <name type="scientific">Acetobacter vaccinii</name>
    <dbReference type="NCBI Taxonomy" id="2592655"/>
    <lineage>
        <taxon>Bacteria</taxon>
        <taxon>Pseudomonadati</taxon>
        <taxon>Pseudomonadota</taxon>
        <taxon>Alphaproteobacteria</taxon>
        <taxon>Acetobacterales</taxon>
        <taxon>Acetobacteraceae</taxon>
        <taxon>Acetobacter</taxon>
    </lineage>
</organism>
<keyword evidence="7 9" id="KW-0238">DNA-binding</keyword>
<keyword evidence="5" id="KW-0347">Helicase</keyword>
<evidence type="ECO:0000256" key="4">
    <source>
        <dbReference type="ARBA" id="ARBA00022801"/>
    </source>
</evidence>
<dbReference type="HAMAP" id="MF_00969">
    <property type="entry name" value="TRCF"/>
    <property type="match status" value="1"/>
</dbReference>
<evidence type="ECO:0000256" key="9">
    <source>
        <dbReference type="HAMAP-Rule" id="MF_00969"/>
    </source>
</evidence>
<protein>
    <recommendedName>
        <fullName evidence="9">Transcription-repair-coupling factor</fullName>
        <shortName evidence="9">TRCF</shortName>
        <ecNumber evidence="9">3.6.4.-</ecNumber>
    </recommendedName>
</protein>
<comment type="similarity">
    <text evidence="9">In the N-terminal section; belongs to the UvrB family.</text>
</comment>
<dbReference type="InterPro" id="IPR027417">
    <property type="entry name" value="P-loop_NTPase"/>
</dbReference>
<dbReference type="EC" id="3.6.4.-" evidence="9"/>
<dbReference type="Gene3D" id="3.40.50.11180">
    <property type="match status" value="1"/>
</dbReference>
<dbReference type="SUPFAM" id="SSF143517">
    <property type="entry name" value="TRCF domain-like"/>
    <property type="match status" value="1"/>
</dbReference>
<dbReference type="Pfam" id="PF00270">
    <property type="entry name" value="DEAD"/>
    <property type="match status" value="1"/>
</dbReference>
<reference evidence="12 13" key="1">
    <citation type="submission" date="2019-09" db="EMBL/GenBank/DDBJ databases">
        <title>Genome sequencing of strain KACC 21233.</title>
        <authorList>
            <person name="Heo J."/>
            <person name="Kim S.-J."/>
            <person name="Kim J.-S."/>
            <person name="Hong S.-B."/>
            <person name="Kwon S.-W."/>
        </authorList>
    </citation>
    <scope>NUCLEOTIDE SEQUENCE [LARGE SCALE GENOMIC DNA]</scope>
    <source>
        <strain evidence="12 13">KACC 21233</strain>
    </source>
</reference>
<comment type="subcellular location">
    <subcellularLocation>
        <location evidence="9">Cytoplasm</location>
    </subcellularLocation>
</comment>
<dbReference type="SMART" id="SM01058">
    <property type="entry name" value="CarD_TRCF"/>
    <property type="match status" value="1"/>
</dbReference>
<name>A0A5C1YTY9_9PROT</name>
<evidence type="ECO:0000259" key="10">
    <source>
        <dbReference type="PROSITE" id="PS51192"/>
    </source>
</evidence>
<dbReference type="Pfam" id="PF02559">
    <property type="entry name" value="CarD_TRCF_RID"/>
    <property type="match status" value="1"/>
</dbReference>
<dbReference type="PROSITE" id="PS51192">
    <property type="entry name" value="HELICASE_ATP_BIND_1"/>
    <property type="match status" value="1"/>
</dbReference>
<dbReference type="Pfam" id="PF03461">
    <property type="entry name" value="TRCF"/>
    <property type="match status" value="1"/>
</dbReference>
<dbReference type="CDD" id="cd17991">
    <property type="entry name" value="DEXHc_TRCF"/>
    <property type="match status" value="1"/>
</dbReference>
<dbReference type="InterPro" id="IPR005118">
    <property type="entry name" value="TRCF_C"/>
</dbReference>